<evidence type="ECO:0000256" key="9">
    <source>
        <dbReference type="ARBA" id="ARBA00022840"/>
    </source>
</evidence>
<evidence type="ECO:0000256" key="13">
    <source>
        <dbReference type="SAM" id="Phobius"/>
    </source>
</evidence>
<reference evidence="15" key="2">
    <citation type="submission" date="2023-01" db="EMBL/GenBank/DDBJ databases">
        <title>Draft genome sequence of Litoribrevibacter albus strain NBRC 110071.</title>
        <authorList>
            <person name="Sun Q."/>
            <person name="Mori K."/>
        </authorList>
    </citation>
    <scope>NUCLEOTIDE SEQUENCE</scope>
    <source>
        <strain evidence="15">NBRC 110071</strain>
    </source>
</reference>
<dbReference type="Gene3D" id="1.20.5.1040">
    <property type="entry name" value="Sensor protein qsec"/>
    <property type="match status" value="1"/>
</dbReference>
<reference evidence="15" key="1">
    <citation type="journal article" date="2014" name="Int. J. Syst. Evol. Microbiol.">
        <title>Complete genome sequence of Corynebacterium casei LMG S-19264T (=DSM 44701T), isolated from a smear-ripened cheese.</title>
        <authorList>
            <consortium name="US DOE Joint Genome Institute (JGI-PGF)"/>
            <person name="Walter F."/>
            <person name="Albersmeier A."/>
            <person name="Kalinowski J."/>
            <person name="Ruckert C."/>
        </authorList>
    </citation>
    <scope>NUCLEOTIDE SEQUENCE</scope>
    <source>
        <strain evidence="15">NBRC 110071</strain>
    </source>
</reference>
<dbReference type="AlphaFoldDB" id="A0AA37S8P9"/>
<evidence type="ECO:0000256" key="10">
    <source>
        <dbReference type="ARBA" id="ARBA00022989"/>
    </source>
</evidence>
<dbReference type="CDD" id="cd00075">
    <property type="entry name" value="HATPase"/>
    <property type="match status" value="1"/>
</dbReference>
<dbReference type="InterPro" id="IPR003594">
    <property type="entry name" value="HATPase_dom"/>
</dbReference>
<feature type="transmembrane region" description="Helical" evidence="13">
    <location>
        <begin position="194"/>
        <end position="216"/>
    </location>
</feature>
<keyword evidence="6 13" id="KW-0812">Transmembrane</keyword>
<dbReference type="PANTHER" id="PTHR45436">
    <property type="entry name" value="SENSOR HISTIDINE KINASE YKOH"/>
    <property type="match status" value="1"/>
</dbReference>
<evidence type="ECO:0000256" key="11">
    <source>
        <dbReference type="ARBA" id="ARBA00023012"/>
    </source>
</evidence>
<keyword evidence="11" id="KW-0902">Two-component regulatory system</keyword>
<dbReference type="SMART" id="SM00388">
    <property type="entry name" value="HisKA"/>
    <property type="match status" value="1"/>
</dbReference>
<dbReference type="PRINTS" id="PR00344">
    <property type="entry name" value="BCTRLSENSOR"/>
</dbReference>
<dbReference type="GO" id="GO:0000155">
    <property type="term" value="F:phosphorelay sensor kinase activity"/>
    <property type="evidence" value="ECO:0007669"/>
    <property type="project" value="InterPro"/>
</dbReference>
<evidence type="ECO:0000256" key="4">
    <source>
        <dbReference type="ARBA" id="ARBA00022553"/>
    </source>
</evidence>
<dbReference type="GO" id="GO:0005524">
    <property type="term" value="F:ATP binding"/>
    <property type="evidence" value="ECO:0007669"/>
    <property type="project" value="UniProtKB-KW"/>
</dbReference>
<keyword evidence="16" id="KW-1185">Reference proteome</keyword>
<dbReference type="PROSITE" id="PS50109">
    <property type="entry name" value="HIS_KIN"/>
    <property type="match status" value="1"/>
</dbReference>
<proteinExistence type="predicted"/>
<comment type="subcellular location">
    <subcellularLocation>
        <location evidence="2">Membrane</location>
        <topology evidence="2">Multi-pass membrane protein</topology>
    </subcellularLocation>
</comment>
<evidence type="ECO:0000256" key="1">
    <source>
        <dbReference type="ARBA" id="ARBA00000085"/>
    </source>
</evidence>
<keyword evidence="12 13" id="KW-0472">Membrane</keyword>
<dbReference type="InterPro" id="IPR036890">
    <property type="entry name" value="HATPase_C_sf"/>
</dbReference>
<dbReference type="GO" id="GO:0005886">
    <property type="term" value="C:plasma membrane"/>
    <property type="evidence" value="ECO:0007669"/>
    <property type="project" value="TreeGrafter"/>
</dbReference>
<gene>
    <name evidence="15" type="ORF">GCM10007876_16190</name>
</gene>
<dbReference type="EC" id="2.7.13.3" evidence="3"/>
<evidence type="ECO:0000256" key="5">
    <source>
        <dbReference type="ARBA" id="ARBA00022679"/>
    </source>
</evidence>
<dbReference type="InterPro" id="IPR050428">
    <property type="entry name" value="TCS_sensor_his_kinase"/>
</dbReference>
<dbReference type="InterPro" id="IPR036097">
    <property type="entry name" value="HisK_dim/P_sf"/>
</dbReference>
<evidence type="ECO:0000256" key="8">
    <source>
        <dbReference type="ARBA" id="ARBA00022777"/>
    </source>
</evidence>
<evidence type="ECO:0000259" key="14">
    <source>
        <dbReference type="PROSITE" id="PS50109"/>
    </source>
</evidence>
<name>A0AA37S8P9_9GAMM</name>
<keyword evidence="4" id="KW-0597">Phosphoprotein</keyword>
<dbReference type="RefSeq" id="WP_284380640.1">
    <property type="nucleotide sequence ID" value="NZ_BSNM01000011.1"/>
</dbReference>
<keyword evidence="7" id="KW-0547">Nucleotide-binding</keyword>
<keyword evidence="5" id="KW-0808">Transferase</keyword>
<dbReference type="CDD" id="cd00082">
    <property type="entry name" value="HisKA"/>
    <property type="match status" value="1"/>
</dbReference>
<dbReference type="Gene3D" id="1.10.287.130">
    <property type="match status" value="1"/>
</dbReference>
<evidence type="ECO:0000256" key="2">
    <source>
        <dbReference type="ARBA" id="ARBA00004141"/>
    </source>
</evidence>
<dbReference type="Pfam" id="PF02518">
    <property type="entry name" value="HATPase_c"/>
    <property type="match status" value="1"/>
</dbReference>
<dbReference type="InterPro" id="IPR004358">
    <property type="entry name" value="Sig_transdc_His_kin-like_C"/>
</dbReference>
<dbReference type="PANTHER" id="PTHR45436:SF14">
    <property type="entry name" value="SENSOR PROTEIN QSEC"/>
    <property type="match status" value="1"/>
</dbReference>
<keyword evidence="9" id="KW-0067">ATP-binding</keyword>
<evidence type="ECO:0000256" key="7">
    <source>
        <dbReference type="ARBA" id="ARBA00022741"/>
    </source>
</evidence>
<protein>
    <recommendedName>
        <fullName evidence="3">histidine kinase</fullName>
        <ecNumber evidence="3">2.7.13.3</ecNumber>
    </recommendedName>
</protein>
<evidence type="ECO:0000313" key="15">
    <source>
        <dbReference type="EMBL" id="GLQ31140.1"/>
    </source>
</evidence>
<dbReference type="SMART" id="SM00387">
    <property type="entry name" value="HATPase_c"/>
    <property type="match status" value="1"/>
</dbReference>
<evidence type="ECO:0000313" key="16">
    <source>
        <dbReference type="Proteomes" id="UP001161389"/>
    </source>
</evidence>
<dbReference type="InterPro" id="IPR003661">
    <property type="entry name" value="HisK_dim/P_dom"/>
</dbReference>
<feature type="domain" description="Histidine kinase" evidence="14">
    <location>
        <begin position="273"/>
        <end position="483"/>
    </location>
</feature>
<evidence type="ECO:0000256" key="3">
    <source>
        <dbReference type="ARBA" id="ARBA00012438"/>
    </source>
</evidence>
<evidence type="ECO:0000256" key="12">
    <source>
        <dbReference type="ARBA" id="ARBA00023136"/>
    </source>
</evidence>
<dbReference type="Pfam" id="PF00512">
    <property type="entry name" value="HisKA"/>
    <property type="match status" value="1"/>
</dbReference>
<dbReference type="SUPFAM" id="SSF55874">
    <property type="entry name" value="ATPase domain of HSP90 chaperone/DNA topoisomerase II/histidine kinase"/>
    <property type="match status" value="1"/>
</dbReference>
<dbReference type="SUPFAM" id="SSF47384">
    <property type="entry name" value="Homodimeric domain of signal transducing histidine kinase"/>
    <property type="match status" value="1"/>
</dbReference>
<accession>A0AA37S8P9</accession>
<keyword evidence="10 13" id="KW-1133">Transmembrane helix</keyword>
<dbReference type="InterPro" id="IPR005467">
    <property type="entry name" value="His_kinase_dom"/>
</dbReference>
<dbReference type="Gene3D" id="3.30.565.10">
    <property type="entry name" value="Histidine kinase-like ATPase, C-terminal domain"/>
    <property type="match status" value="1"/>
</dbReference>
<dbReference type="Proteomes" id="UP001161389">
    <property type="component" value="Unassembled WGS sequence"/>
</dbReference>
<sequence>MTFLFGRRSIRQFLLVSLILLVSIAGSLTAFFSYHETKEEVEELFDAELAQMARILQSMMAHYLNSPYLDSQTKEQSTSMLQFQPYLSFEKDKALEEAHEQQEYEESLTTKGHKYEKKLAFQVWGASQQTLITSDPSTEWNPETLLPGYWDITVSKRLWRIFVLKDDQSGLTILVGQRRSIRDGMVTEIGVSTLMIPLVLTPLLAILVWVLVGYGLKPVRVISKELKYRDYSNLNAISREGVPSELVILVDSMNALFRRVLNSATREQQFTADAAHELRTPLAGTKIQLQNALRVAESEDTKKFIQQSLKGIDRLTGMVEQLLMLSRLDHQKTLQDKQPLNLTLVCQEVMNEYSNEAADKHIVWDVQCDSGVSVEGNPGAIRILFKNLIENAVRYTNDNSTITVKVQAENVQILDQGPGIPNEELDRVMERFYRAHDVQGMGSGLGLSICQQVAEMHGMQLYLANRDDGIHGLCATVAWGSEAL</sequence>
<comment type="caution">
    <text evidence="15">The sequence shown here is derived from an EMBL/GenBank/DDBJ whole genome shotgun (WGS) entry which is preliminary data.</text>
</comment>
<comment type="catalytic activity">
    <reaction evidence="1">
        <text>ATP + protein L-histidine = ADP + protein N-phospho-L-histidine.</text>
        <dbReference type="EC" id="2.7.13.3"/>
    </reaction>
</comment>
<organism evidence="15 16">
    <name type="scientific">Litoribrevibacter albus</name>
    <dbReference type="NCBI Taxonomy" id="1473156"/>
    <lineage>
        <taxon>Bacteria</taxon>
        <taxon>Pseudomonadati</taxon>
        <taxon>Pseudomonadota</taxon>
        <taxon>Gammaproteobacteria</taxon>
        <taxon>Oceanospirillales</taxon>
        <taxon>Oceanospirillaceae</taxon>
        <taxon>Litoribrevibacter</taxon>
    </lineage>
</organism>
<keyword evidence="8 15" id="KW-0418">Kinase</keyword>
<evidence type="ECO:0000256" key="6">
    <source>
        <dbReference type="ARBA" id="ARBA00022692"/>
    </source>
</evidence>
<dbReference type="EMBL" id="BSNM01000011">
    <property type="protein sequence ID" value="GLQ31140.1"/>
    <property type="molecule type" value="Genomic_DNA"/>
</dbReference>